<dbReference type="Proteomes" id="UP000027361">
    <property type="component" value="Unassembled WGS sequence"/>
</dbReference>
<feature type="region of interest" description="Disordered" evidence="1">
    <location>
        <begin position="18"/>
        <end position="66"/>
    </location>
</feature>
<comment type="caution">
    <text evidence="2">The sequence shown here is derived from an EMBL/GenBank/DDBJ whole genome shotgun (WGS) entry which is preliminary data.</text>
</comment>
<protein>
    <submittedName>
        <fullName evidence="2">Uncharacterized protein</fullName>
    </submittedName>
</protein>
<proteinExistence type="predicted"/>
<evidence type="ECO:0000313" key="3">
    <source>
        <dbReference type="Proteomes" id="UP000027361"/>
    </source>
</evidence>
<dbReference type="InParanoid" id="A0A066VXR6"/>
<reference evidence="2 3" key="1">
    <citation type="submission" date="2014-05" db="EMBL/GenBank/DDBJ databases">
        <title>Draft genome sequence of a rare smut relative, Tilletiaria anomala UBC 951.</title>
        <authorList>
            <consortium name="DOE Joint Genome Institute"/>
            <person name="Toome M."/>
            <person name="Kuo A."/>
            <person name="Henrissat B."/>
            <person name="Lipzen A."/>
            <person name="Tritt A."/>
            <person name="Yoshinaga Y."/>
            <person name="Zane M."/>
            <person name="Barry K."/>
            <person name="Grigoriev I.V."/>
            <person name="Spatafora J.W."/>
            <person name="Aimea M.C."/>
        </authorList>
    </citation>
    <scope>NUCLEOTIDE SEQUENCE [LARGE SCALE GENOMIC DNA]</scope>
    <source>
        <strain evidence="2 3">UBC 951</strain>
    </source>
</reference>
<dbReference type="HOGENOM" id="CLU_712096_0_0_1"/>
<dbReference type="AlphaFoldDB" id="A0A066VXR6"/>
<gene>
    <name evidence="2" type="ORF">K437DRAFT_108579</name>
</gene>
<dbReference type="EMBL" id="JMSN01000036">
    <property type="protein sequence ID" value="KDN46271.1"/>
    <property type="molecule type" value="Genomic_DNA"/>
</dbReference>
<accession>A0A066VXR6</accession>
<name>A0A066VXR6_TILAU</name>
<dbReference type="GeneID" id="25261284"/>
<sequence length="388" mass="42623">MLGPMDNPHAKIDERILVSQTSKPVSSACEPVPSHHGAEIAAGDKNKDSSSTTEEQQQQKASDVDIDLTHLPHNLRWLRLDPVSHPEEIQNATHAVDLWSGLDSSPDRERARSSFDFELDRSAVAPLAKCDDERNRLLAWPKFAFSEHDHRHHRQHHQRFRSSEPTNDIDRNFMLQLGDKPAFACPSHIHAHTSSDSSASGSSFASLSAYLHDFILQERQRQEEEMRVPSFASPSIAGSVSSEPNLPMRLSSLPISNKNMNSSNVFEDRRCLTPQYSASHLPPIPVNSMCGNGASAVRARQSANYSSAHGLLSFASSSPPALPTITSMPAQWPASPCGSSNIGGESIVQPLTGPPHSSRGTATARTVFIRLFWSRCLCSCWRSCAHSL</sequence>
<feature type="compositionally biased region" description="Low complexity" evidence="1">
    <location>
        <begin position="49"/>
        <end position="59"/>
    </location>
</feature>
<organism evidence="2 3">
    <name type="scientific">Tilletiaria anomala (strain ATCC 24038 / CBS 436.72 / UBC 951)</name>
    <dbReference type="NCBI Taxonomy" id="1037660"/>
    <lineage>
        <taxon>Eukaryota</taxon>
        <taxon>Fungi</taxon>
        <taxon>Dikarya</taxon>
        <taxon>Basidiomycota</taxon>
        <taxon>Ustilaginomycotina</taxon>
        <taxon>Exobasidiomycetes</taxon>
        <taxon>Georgefischeriales</taxon>
        <taxon>Tilletiariaceae</taxon>
        <taxon>Tilletiaria</taxon>
    </lineage>
</organism>
<evidence type="ECO:0000313" key="2">
    <source>
        <dbReference type="EMBL" id="KDN46271.1"/>
    </source>
</evidence>
<evidence type="ECO:0000256" key="1">
    <source>
        <dbReference type="SAM" id="MobiDB-lite"/>
    </source>
</evidence>
<keyword evidence="3" id="KW-1185">Reference proteome</keyword>
<feature type="compositionally biased region" description="Basic and acidic residues" evidence="1">
    <location>
        <begin position="36"/>
        <end position="48"/>
    </location>
</feature>
<dbReference type="RefSeq" id="XP_013243482.1">
    <property type="nucleotide sequence ID" value="XM_013388028.1"/>
</dbReference>